<accession>A0A4Y3HT27</accession>
<dbReference type="EMBL" id="BJLF01000002">
    <property type="protein sequence ID" value="GEA49902.1"/>
    <property type="molecule type" value="Genomic_DNA"/>
</dbReference>
<comment type="caution">
    <text evidence="1">The sequence shown here is derived from an EMBL/GenBank/DDBJ whole genome shotgun (WGS) entry which is preliminary data.</text>
</comment>
<name>A0A4Y3HT27_9VIBR</name>
<evidence type="ECO:0000313" key="1">
    <source>
        <dbReference type="EMBL" id="GEA49902.1"/>
    </source>
</evidence>
<organism evidence="1 2">
    <name type="scientific">Vibrio inusitatus NBRC 102082</name>
    <dbReference type="NCBI Taxonomy" id="1219070"/>
    <lineage>
        <taxon>Bacteria</taxon>
        <taxon>Pseudomonadati</taxon>
        <taxon>Pseudomonadota</taxon>
        <taxon>Gammaproteobacteria</taxon>
        <taxon>Vibrionales</taxon>
        <taxon>Vibrionaceae</taxon>
        <taxon>Vibrio</taxon>
    </lineage>
</organism>
<evidence type="ECO:0000313" key="2">
    <source>
        <dbReference type="Proteomes" id="UP000318717"/>
    </source>
</evidence>
<gene>
    <name evidence="1" type="ORF">VIN01S_07060</name>
</gene>
<keyword evidence="2" id="KW-1185">Reference proteome</keyword>
<proteinExistence type="predicted"/>
<dbReference type="AlphaFoldDB" id="A0A4Y3HT27"/>
<dbReference type="Proteomes" id="UP000318717">
    <property type="component" value="Unassembled WGS sequence"/>
</dbReference>
<protein>
    <submittedName>
        <fullName evidence="1">Uncharacterized protein</fullName>
    </submittedName>
</protein>
<reference evidence="1 2" key="1">
    <citation type="submission" date="2019-06" db="EMBL/GenBank/DDBJ databases">
        <title>Whole genome shotgun sequence of Vibrio inusitatus NBRC 102082.</title>
        <authorList>
            <person name="Hosoyama A."/>
            <person name="Uohara A."/>
            <person name="Ohji S."/>
            <person name="Ichikawa N."/>
        </authorList>
    </citation>
    <scope>NUCLEOTIDE SEQUENCE [LARGE SCALE GENOMIC DNA]</scope>
    <source>
        <strain evidence="1 2">NBRC 102082</strain>
    </source>
</reference>
<sequence length="120" mass="13947">MEVLKSLDTFEPDKANSLTIQAEISASVAHLRSVFSETGINFDLVSQETKNKVRTKRVARKSYAQGYRWQEEFIQAKQKAQITHLTVHQLNQRTLYFLDYLKKKKLTLDQVNPANLYQSK</sequence>